<feature type="region of interest" description="Disordered" evidence="2">
    <location>
        <begin position="99"/>
        <end position="141"/>
    </location>
</feature>
<evidence type="ECO:0000256" key="1">
    <source>
        <dbReference type="ARBA" id="ARBA00022837"/>
    </source>
</evidence>
<keyword evidence="5" id="KW-1185">Reference proteome</keyword>
<evidence type="ECO:0000313" key="5">
    <source>
        <dbReference type="Proteomes" id="UP001472866"/>
    </source>
</evidence>
<dbReference type="Pfam" id="PF13405">
    <property type="entry name" value="EF-hand_6"/>
    <property type="match status" value="1"/>
</dbReference>
<accession>A0AAX4PE19</accession>
<evidence type="ECO:0000256" key="2">
    <source>
        <dbReference type="SAM" id="MobiDB-lite"/>
    </source>
</evidence>
<dbReference type="InterPro" id="IPR002048">
    <property type="entry name" value="EF_hand_dom"/>
</dbReference>
<dbReference type="Gene3D" id="1.10.238.10">
    <property type="entry name" value="EF-hand"/>
    <property type="match status" value="1"/>
</dbReference>
<dbReference type="InterPro" id="IPR011992">
    <property type="entry name" value="EF-hand-dom_pair"/>
</dbReference>
<proteinExistence type="predicted"/>
<dbReference type="Proteomes" id="UP001472866">
    <property type="component" value="Chromosome 10"/>
</dbReference>
<keyword evidence="1" id="KW-0106">Calcium</keyword>
<reference evidence="4 5" key="1">
    <citation type="submission" date="2024-03" db="EMBL/GenBank/DDBJ databases">
        <title>Complete genome sequence of the green alga Chloropicon roscoffensis RCC1871.</title>
        <authorList>
            <person name="Lemieux C."/>
            <person name="Pombert J.-F."/>
            <person name="Otis C."/>
            <person name="Turmel M."/>
        </authorList>
    </citation>
    <scope>NUCLEOTIDE SEQUENCE [LARGE SCALE GENOMIC DNA]</scope>
    <source>
        <strain evidence="4 5">RCC1871</strain>
    </source>
</reference>
<feature type="compositionally biased region" description="Basic and acidic residues" evidence="2">
    <location>
        <begin position="331"/>
        <end position="342"/>
    </location>
</feature>
<evidence type="ECO:0000313" key="4">
    <source>
        <dbReference type="EMBL" id="WZN64600.1"/>
    </source>
</evidence>
<dbReference type="SMART" id="SM00054">
    <property type="entry name" value="EFh"/>
    <property type="match status" value="1"/>
</dbReference>
<dbReference type="SUPFAM" id="SSF47473">
    <property type="entry name" value="EF-hand"/>
    <property type="match status" value="1"/>
</dbReference>
<dbReference type="AlphaFoldDB" id="A0AAX4PE19"/>
<gene>
    <name evidence="4" type="ORF">HKI87_10g61570</name>
</gene>
<feature type="region of interest" description="Disordered" evidence="2">
    <location>
        <begin position="305"/>
        <end position="352"/>
    </location>
</feature>
<feature type="region of interest" description="Disordered" evidence="2">
    <location>
        <begin position="1"/>
        <end position="20"/>
    </location>
</feature>
<organism evidence="4 5">
    <name type="scientific">Chloropicon roscoffensis</name>
    <dbReference type="NCBI Taxonomy" id="1461544"/>
    <lineage>
        <taxon>Eukaryota</taxon>
        <taxon>Viridiplantae</taxon>
        <taxon>Chlorophyta</taxon>
        <taxon>Chloropicophyceae</taxon>
        <taxon>Chloropicales</taxon>
        <taxon>Chloropicaceae</taxon>
        <taxon>Chloropicon</taxon>
    </lineage>
</organism>
<feature type="region of interest" description="Disordered" evidence="2">
    <location>
        <begin position="368"/>
        <end position="419"/>
    </location>
</feature>
<dbReference type="PROSITE" id="PS00018">
    <property type="entry name" value="EF_HAND_1"/>
    <property type="match status" value="1"/>
</dbReference>
<sequence length="599" mass="65429">MVWEDAGRTAAQSEGVWESRPDSPLCRSALIEWHILSRREKAERDSRQLSYSSGISTSTTRTSCVREDDLAVAPPLVQTTSLSDESRIKMQISRKELQERANGRAGLLSGEESNSSFASQSSVDHHQAPRAPPSGSEDCEADAERFGLAAMKRAVITSAEGAGPHFEAIDVIRAMADLAAHSRAAMRDVFDHFDRDKDGVLDREDLLLMIRQLIPSLSVQERCYLIENLVSFGNPAGRVTYQDIKRICVLIGAQTSPMGSGKAIRGWPSAVHTSVATIHSSDFSKSGSCAQTNSKVSSYSQSSFETNAWGAPRPAAPDAEDAAALPSSPEEPPRGSHRRCQERVTPLNKARRRSSLMLGDALLRVSLQDDDDDDDAGGVAGGLAVPRKVQQDGSPPESRLGLTSARPRQGGEEEEAAGSRMQTFLGSAGGEMKLMARGELPAVLKEVFSKIYADGSDFLHLSSSSGMSMDISKWCKSFVHGGYIRTIKLVTTHPKLGKLQTLDTQRMVWGKDKKTLVVENRTMTPDFPNGLQWRVERRCVYTQVSPGVVLLTITAGVFVIHPFHKAGQLQKAVERTLPEDARSHFQAIYNTILLDKIVM</sequence>
<dbReference type="PROSITE" id="PS50222">
    <property type="entry name" value="EF_HAND_2"/>
    <property type="match status" value="1"/>
</dbReference>
<dbReference type="EMBL" id="CP151510">
    <property type="protein sequence ID" value="WZN64600.1"/>
    <property type="molecule type" value="Genomic_DNA"/>
</dbReference>
<feature type="compositionally biased region" description="Low complexity" evidence="2">
    <location>
        <begin position="311"/>
        <end position="328"/>
    </location>
</feature>
<dbReference type="GO" id="GO:0005509">
    <property type="term" value="F:calcium ion binding"/>
    <property type="evidence" value="ECO:0007669"/>
    <property type="project" value="InterPro"/>
</dbReference>
<feature type="compositionally biased region" description="Low complexity" evidence="2">
    <location>
        <begin position="109"/>
        <end position="122"/>
    </location>
</feature>
<protein>
    <submittedName>
        <fullName evidence="4">EF-hand domain-containing protein</fullName>
    </submittedName>
</protein>
<name>A0AAX4PE19_9CHLO</name>
<feature type="domain" description="EF-hand" evidence="3">
    <location>
        <begin position="181"/>
        <end position="216"/>
    </location>
</feature>
<evidence type="ECO:0000259" key="3">
    <source>
        <dbReference type="PROSITE" id="PS50222"/>
    </source>
</evidence>
<dbReference type="InterPro" id="IPR018247">
    <property type="entry name" value="EF_Hand_1_Ca_BS"/>
</dbReference>